<accession>A0A8J7S7H8</accession>
<keyword evidence="3" id="KW-1185">Reference proteome</keyword>
<dbReference type="Proteomes" id="UP000673975">
    <property type="component" value="Unassembled WGS sequence"/>
</dbReference>
<dbReference type="SUPFAM" id="SSF56281">
    <property type="entry name" value="Metallo-hydrolase/oxidoreductase"/>
    <property type="match status" value="1"/>
</dbReference>
<evidence type="ECO:0000313" key="2">
    <source>
        <dbReference type="EMBL" id="MBP3191561.1"/>
    </source>
</evidence>
<comment type="caution">
    <text evidence="2">The sequence shown here is derived from an EMBL/GenBank/DDBJ whole genome shotgun (WGS) entry which is preliminary data.</text>
</comment>
<dbReference type="CDD" id="cd16279">
    <property type="entry name" value="metallo-hydrolase-like_MBL-fold"/>
    <property type="match status" value="1"/>
</dbReference>
<dbReference type="InterPro" id="IPR001279">
    <property type="entry name" value="Metallo-B-lactamas"/>
</dbReference>
<feature type="domain" description="Metallo-beta-lactamase" evidence="1">
    <location>
        <begin position="35"/>
        <end position="201"/>
    </location>
</feature>
<proteinExistence type="predicted"/>
<dbReference type="PANTHER" id="PTHR42663:SF6">
    <property type="entry name" value="HYDROLASE C777.06C-RELATED"/>
    <property type="match status" value="1"/>
</dbReference>
<protein>
    <submittedName>
        <fullName evidence="2">MBL fold metallo-hydrolase</fullName>
    </submittedName>
</protein>
<organism evidence="2 3">
    <name type="scientific">Natronogracilivirga saccharolytica</name>
    <dbReference type="NCBI Taxonomy" id="2812953"/>
    <lineage>
        <taxon>Bacteria</taxon>
        <taxon>Pseudomonadati</taxon>
        <taxon>Balneolota</taxon>
        <taxon>Balneolia</taxon>
        <taxon>Balneolales</taxon>
        <taxon>Cyclonatronaceae</taxon>
        <taxon>Natronogracilivirga</taxon>
    </lineage>
</organism>
<name>A0A8J7S7H8_9BACT</name>
<dbReference type="RefSeq" id="WP_210510183.1">
    <property type="nucleotide sequence ID" value="NZ_JAFIDN010000002.1"/>
</dbReference>
<dbReference type="Gene3D" id="3.60.15.10">
    <property type="entry name" value="Ribonuclease Z/Hydroxyacylglutathione hydrolase-like"/>
    <property type="match status" value="1"/>
</dbReference>
<evidence type="ECO:0000313" key="3">
    <source>
        <dbReference type="Proteomes" id="UP000673975"/>
    </source>
</evidence>
<dbReference type="InterPro" id="IPR036866">
    <property type="entry name" value="RibonucZ/Hydroxyglut_hydro"/>
</dbReference>
<evidence type="ECO:0000259" key="1">
    <source>
        <dbReference type="SMART" id="SM00849"/>
    </source>
</evidence>
<dbReference type="AlphaFoldDB" id="A0A8J7S7H8"/>
<dbReference type="PANTHER" id="PTHR42663">
    <property type="entry name" value="HYDROLASE C777.06C-RELATED-RELATED"/>
    <property type="match status" value="1"/>
</dbReference>
<dbReference type="SMART" id="SM00849">
    <property type="entry name" value="Lactamase_B"/>
    <property type="match status" value="1"/>
</dbReference>
<reference evidence="2" key="1">
    <citation type="submission" date="2021-02" db="EMBL/GenBank/DDBJ databases">
        <title>Natronogracilivirga saccharolytica gen. nov. sp. nov. a new anaerobic, haloalkiliphilic carbohydrate-fermenting bacterium from soda lake and proposing of Cyclonatronumiaceae fam. nov. in the phylum Balneolaeota.</title>
        <authorList>
            <person name="Zhilina T.N."/>
            <person name="Sorokin D.Y."/>
            <person name="Zavarzina D.G."/>
            <person name="Toshchakov S.V."/>
            <person name="Kublanov I.V."/>
        </authorList>
    </citation>
    <scope>NUCLEOTIDE SEQUENCE</scope>
    <source>
        <strain evidence="2">Z-1702</strain>
    </source>
</reference>
<dbReference type="EMBL" id="JAFIDN010000002">
    <property type="protein sequence ID" value="MBP3191561.1"/>
    <property type="molecule type" value="Genomic_DNA"/>
</dbReference>
<dbReference type="Pfam" id="PF12706">
    <property type="entry name" value="Lactamase_B_2"/>
    <property type="match status" value="1"/>
</dbReference>
<gene>
    <name evidence="2" type="ORF">NATSA_02675</name>
</gene>
<sequence length="252" mass="28288">MKLTFLGTGTSMGVPVAGGFGTENGGSDPRDNRYRCSAWIQSGKRSFVIDIGPEFRLQTLRAGIRRIDALFITHEHTDHIGGLDDLRAYNYAQKQPIPVYTDNRTETAIRKRYSYMFPPDKTPGSVDIVFRKWSDEIIDGDCVITPLPVKHGNMDVLGFRINDISYITDVSYIPPETAEKINGSKILVMSGLRWQPSHPTHFTIPEACEVANKLNVGRTYLIHISPFVRHEEISGRLPGNVQLAFDQLEVVI</sequence>